<organism evidence="2 3">
    <name type="scientific">Thalassiosira oceanica</name>
    <name type="common">Marine diatom</name>
    <dbReference type="NCBI Taxonomy" id="159749"/>
    <lineage>
        <taxon>Eukaryota</taxon>
        <taxon>Sar</taxon>
        <taxon>Stramenopiles</taxon>
        <taxon>Ochrophyta</taxon>
        <taxon>Bacillariophyta</taxon>
        <taxon>Coscinodiscophyceae</taxon>
        <taxon>Thalassiosirophycidae</taxon>
        <taxon>Thalassiosirales</taxon>
        <taxon>Thalassiosiraceae</taxon>
        <taxon>Thalassiosira</taxon>
    </lineage>
</organism>
<accession>K0R7A9</accession>
<keyword evidence="3" id="KW-1185">Reference proteome</keyword>
<evidence type="ECO:0000256" key="1">
    <source>
        <dbReference type="SAM" id="MobiDB-lite"/>
    </source>
</evidence>
<gene>
    <name evidence="2" type="ORF">THAOC_32408</name>
</gene>
<reference evidence="2 3" key="1">
    <citation type="journal article" date="2012" name="Genome Biol.">
        <title>Genome and low-iron response of an oceanic diatom adapted to chronic iron limitation.</title>
        <authorList>
            <person name="Lommer M."/>
            <person name="Specht M."/>
            <person name="Roy A.S."/>
            <person name="Kraemer L."/>
            <person name="Andreson R."/>
            <person name="Gutowska M.A."/>
            <person name="Wolf J."/>
            <person name="Bergner S.V."/>
            <person name="Schilhabel M.B."/>
            <person name="Klostermeier U.C."/>
            <person name="Beiko R.G."/>
            <person name="Rosenstiel P."/>
            <person name="Hippler M."/>
            <person name="Laroche J."/>
        </authorList>
    </citation>
    <scope>NUCLEOTIDE SEQUENCE [LARGE SCALE GENOMIC DNA]</scope>
    <source>
        <strain evidence="2 3">CCMP1005</strain>
    </source>
</reference>
<feature type="compositionally biased region" description="Low complexity" evidence="1">
    <location>
        <begin position="1"/>
        <end position="28"/>
    </location>
</feature>
<evidence type="ECO:0000313" key="3">
    <source>
        <dbReference type="Proteomes" id="UP000266841"/>
    </source>
</evidence>
<dbReference type="Proteomes" id="UP000266841">
    <property type="component" value="Unassembled WGS sequence"/>
</dbReference>
<protein>
    <submittedName>
        <fullName evidence="2">Uncharacterized protein</fullName>
    </submittedName>
</protein>
<name>K0R7A9_THAOC</name>
<evidence type="ECO:0000313" key="2">
    <source>
        <dbReference type="EMBL" id="EJK48765.1"/>
    </source>
</evidence>
<dbReference type="EMBL" id="AGNL01045452">
    <property type="protein sequence ID" value="EJK48765.1"/>
    <property type="molecule type" value="Genomic_DNA"/>
</dbReference>
<sequence length="94" mass="8796">MFATGMAPPGMTGAPGMPGDGAASPPADAGDDDGRHGHDAPPAAADAAAGDGHAPAAASASDAAASPHAGYASATSSSAAHVTRWKVSICIECA</sequence>
<feature type="region of interest" description="Disordered" evidence="1">
    <location>
        <begin position="1"/>
        <end position="81"/>
    </location>
</feature>
<dbReference type="AlphaFoldDB" id="K0R7A9"/>
<feature type="compositionally biased region" description="Low complexity" evidence="1">
    <location>
        <begin position="40"/>
        <end position="80"/>
    </location>
</feature>
<proteinExistence type="predicted"/>
<comment type="caution">
    <text evidence="2">The sequence shown here is derived from an EMBL/GenBank/DDBJ whole genome shotgun (WGS) entry which is preliminary data.</text>
</comment>